<dbReference type="AlphaFoldDB" id="A0A6G1ECA7"/>
<gene>
    <name evidence="1" type="ORF">E2562_034661</name>
</gene>
<name>A0A6G1ECA7_9ORYZ</name>
<dbReference type="EMBL" id="SPHZ02000004">
    <property type="protein sequence ID" value="KAF0922418.1"/>
    <property type="molecule type" value="Genomic_DNA"/>
</dbReference>
<keyword evidence="2" id="KW-1185">Reference proteome</keyword>
<dbReference type="Proteomes" id="UP000479710">
    <property type="component" value="Unassembled WGS sequence"/>
</dbReference>
<evidence type="ECO:0000313" key="2">
    <source>
        <dbReference type="Proteomes" id="UP000479710"/>
    </source>
</evidence>
<protein>
    <submittedName>
        <fullName evidence="1">Uncharacterized protein</fullName>
    </submittedName>
</protein>
<evidence type="ECO:0000313" key="1">
    <source>
        <dbReference type="EMBL" id="KAF0922418.1"/>
    </source>
</evidence>
<reference evidence="1 2" key="1">
    <citation type="submission" date="2019-11" db="EMBL/GenBank/DDBJ databases">
        <title>Whole genome sequence of Oryza granulata.</title>
        <authorList>
            <person name="Li W."/>
        </authorList>
    </citation>
    <scope>NUCLEOTIDE SEQUENCE [LARGE SCALE GENOMIC DNA]</scope>
    <source>
        <strain evidence="2">cv. Menghai</strain>
        <tissue evidence="1">Leaf</tissue>
    </source>
</reference>
<accession>A0A6G1ECA7</accession>
<comment type="caution">
    <text evidence="1">The sequence shown here is derived from an EMBL/GenBank/DDBJ whole genome shotgun (WGS) entry which is preliminary data.</text>
</comment>
<organism evidence="1 2">
    <name type="scientific">Oryza meyeriana var. granulata</name>
    <dbReference type="NCBI Taxonomy" id="110450"/>
    <lineage>
        <taxon>Eukaryota</taxon>
        <taxon>Viridiplantae</taxon>
        <taxon>Streptophyta</taxon>
        <taxon>Embryophyta</taxon>
        <taxon>Tracheophyta</taxon>
        <taxon>Spermatophyta</taxon>
        <taxon>Magnoliopsida</taxon>
        <taxon>Liliopsida</taxon>
        <taxon>Poales</taxon>
        <taxon>Poaceae</taxon>
        <taxon>BOP clade</taxon>
        <taxon>Oryzoideae</taxon>
        <taxon>Oryzeae</taxon>
        <taxon>Oryzinae</taxon>
        <taxon>Oryza</taxon>
        <taxon>Oryza meyeriana</taxon>
    </lineage>
</organism>
<proteinExistence type="predicted"/>
<sequence length="80" mass="9549">MKLFRPQNNHTNILLQAPRLQLRKKWKKSPVLLEHYLTPKRPLKVTWLNAMGTVERFDDEKDREEFTTLFEGAIMVSQLI</sequence>